<proteinExistence type="predicted"/>
<dbReference type="Proteomes" id="UP000261023">
    <property type="component" value="Unassembled WGS sequence"/>
</dbReference>
<dbReference type="RefSeq" id="WP_025529117.1">
    <property type="nucleotide sequence ID" value="NZ_QTJW01000001.1"/>
</dbReference>
<reference evidence="1 2" key="1">
    <citation type="submission" date="2018-08" db="EMBL/GenBank/DDBJ databases">
        <title>A genome reference for cultivated species of the human gut microbiota.</title>
        <authorList>
            <person name="Zou Y."/>
            <person name="Xue W."/>
            <person name="Luo G."/>
        </authorList>
    </citation>
    <scope>NUCLEOTIDE SEQUENCE [LARGE SCALE GENOMIC DNA]</scope>
    <source>
        <strain evidence="1 2">AF19-13AC</strain>
    </source>
</reference>
<dbReference type="EMBL" id="QTJW01000001">
    <property type="protein sequence ID" value="RGD72480.1"/>
    <property type="molecule type" value="Genomic_DNA"/>
</dbReference>
<protein>
    <submittedName>
        <fullName evidence="1">Uncharacterized protein</fullName>
    </submittedName>
</protein>
<evidence type="ECO:0000313" key="2">
    <source>
        <dbReference type="Proteomes" id="UP000261023"/>
    </source>
</evidence>
<organism evidence="1 2">
    <name type="scientific">Hungatella hathewayi</name>
    <dbReference type="NCBI Taxonomy" id="154046"/>
    <lineage>
        <taxon>Bacteria</taxon>
        <taxon>Bacillati</taxon>
        <taxon>Bacillota</taxon>
        <taxon>Clostridia</taxon>
        <taxon>Lachnospirales</taxon>
        <taxon>Lachnospiraceae</taxon>
        <taxon>Hungatella</taxon>
    </lineage>
</organism>
<evidence type="ECO:0000313" key="1">
    <source>
        <dbReference type="EMBL" id="RGD72480.1"/>
    </source>
</evidence>
<comment type="caution">
    <text evidence="1">The sequence shown here is derived from an EMBL/GenBank/DDBJ whole genome shotgun (WGS) entry which is preliminary data.</text>
</comment>
<dbReference type="AlphaFoldDB" id="A0A3E3DT78"/>
<sequence length="69" mass="7823">MKHEVSINVVDCKNHKMQVLKNRRTRFPKYLLKLLTGVFCKAFVQIPDQIISSVQRFEVGQGGAGYGAE</sequence>
<name>A0A3E3DT78_9FIRM</name>
<gene>
    <name evidence="1" type="ORF">DWX31_01115</name>
</gene>
<accession>A0A3E3DT78</accession>